<evidence type="ECO:0000313" key="3">
    <source>
        <dbReference type="Proteomes" id="UP000465302"/>
    </source>
</evidence>
<name>A0A7I9VYH7_MYCAG</name>
<reference evidence="2 3" key="1">
    <citation type="journal article" date="2019" name="Emerg. Microbes Infect.">
        <title>Comprehensive subspecies identification of 175 nontuberculous mycobacteria species based on 7547 genomic profiles.</title>
        <authorList>
            <person name="Matsumoto Y."/>
            <person name="Kinjo T."/>
            <person name="Motooka D."/>
            <person name="Nabeya D."/>
            <person name="Jung N."/>
            <person name="Uechi K."/>
            <person name="Horii T."/>
            <person name="Iida T."/>
            <person name="Fujita J."/>
            <person name="Nakamura S."/>
        </authorList>
    </citation>
    <scope>NUCLEOTIDE SEQUENCE [LARGE SCALE GENOMIC DNA]</scope>
    <source>
        <strain evidence="2 3">JCM 6377</strain>
    </source>
</reference>
<gene>
    <name evidence="2" type="ORF">MAGR_19560</name>
</gene>
<organism evidence="2 3">
    <name type="scientific">Mycolicibacterium agri</name>
    <name type="common">Mycobacterium agri</name>
    <dbReference type="NCBI Taxonomy" id="36811"/>
    <lineage>
        <taxon>Bacteria</taxon>
        <taxon>Bacillati</taxon>
        <taxon>Actinomycetota</taxon>
        <taxon>Actinomycetes</taxon>
        <taxon>Mycobacteriales</taxon>
        <taxon>Mycobacteriaceae</taxon>
        <taxon>Mycolicibacterium</taxon>
    </lineage>
</organism>
<accession>A0A7I9VYH7</accession>
<protein>
    <submittedName>
        <fullName evidence="2">Uncharacterized protein</fullName>
    </submittedName>
</protein>
<dbReference type="EMBL" id="BLKS01000001">
    <property type="protein sequence ID" value="GFG50515.1"/>
    <property type="molecule type" value="Genomic_DNA"/>
</dbReference>
<proteinExistence type="predicted"/>
<dbReference type="AntiFam" id="ANF00178">
    <property type="entry name" value="Shadow ORF (opposite dhbF)"/>
</dbReference>
<sequence>MVADAWVGDVDHRKVEIVEPARQFGRGERGHGRGVTDQKFDPRRRYGRVDRQIGGAGFQDRQNRDDRVCRAWEQQRHPLTRARAMVNQHVRQLIRPRVELAVGHRDVGEGQRYRVGVARGLGGEQLRDRLRGCPRLCQDCLVAPVIELGVFAAIQQID</sequence>
<comment type="caution">
    <text evidence="2">The sequence shown here is derived from an EMBL/GenBank/DDBJ whole genome shotgun (WGS) entry which is preliminary data.</text>
</comment>
<dbReference type="AlphaFoldDB" id="A0A7I9VYH7"/>
<dbReference type="Proteomes" id="UP000465302">
    <property type="component" value="Unassembled WGS sequence"/>
</dbReference>
<evidence type="ECO:0000313" key="2">
    <source>
        <dbReference type="EMBL" id="GFG50515.1"/>
    </source>
</evidence>
<feature type="region of interest" description="Disordered" evidence="1">
    <location>
        <begin position="24"/>
        <end position="46"/>
    </location>
</feature>
<evidence type="ECO:0000256" key="1">
    <source>
        <dbReference type="SAM" id="MobiDB-lite"/>
    </source>
</evidence>